<gene>
    <name evidence="2" type="ORF">N7469_009890</name>
</gene>
<sequence>MKTSFVLLTAVLNGLAVADYREGNTSFICERSDASPYLHNVNEMIDNLNDAPVGENLCNPGPENGCGETNTGYSGSGGAAFMVCGPGMRCSGDPGGVPCAGGSCGGIAAKQAGPYFESLRDECQGPDSEGDIRVGGRVRFEVPDDAGVDPDELKLFSKPG</sequence>
<reference evidence="2" key="2">
    <citation type="journal article" date="2023" name="IMA Fungus">
        <title>Comparative genomic study of the Penicillium genus elucidates a diverse pangenome and 15 lateral gene transfer events.</title>
        <authorList>
            <person name="Petersen C."/>
            <person name="Sorensen T."/>
            <person name="Nielsen M.R."/>
            <person name="Sondergaard T.E."/>
            <person name="Sorensen J.L."/>
            <person name="Fitzpatrick D.A."/>
            <person name="Frisvad J.C."/>
            <person name="Nielsen K.L."/>
        </authorList>
    </citation>
    <scope>NUCLEOTIDE SEQUENCE</scope>
    <source>
        <strain evidence="2">IBT 23319</strain>
    </source>
</reference>
<comment type="caution">
    <text evidence="2">The sequence shown here is derived from an EMBL/GenBank/DDBJ whole genome shotgun (WGS) entry which is preliminary data.</text>
</comment>
<evidence type="ECO:0000313" key="3">
    <source>
        <dbReference type="Proteomes" id="UP001147733"/>
    </source>
</evidence>
<organism evidence="2 3">
    <name type="scientific">Penicillium citrinum</name>
    <dbReference type="NCBI Taxonomy" id="5077"/>
    <lineage>
        <taxon>Eukaryota</taxon>
        <taxon>Fungi</taxon>
        <taxon>Dikarya</taxon>
        <taxon>Ascomycota</taxon>
        <taxon>Pezizomycotina</taxon>
        <taxon>Eurotiomycetes</taxon>
        <taxon>Eurotiomycetidae</taxon>
        <taxon>Eurotiales</taxon>
        <taxon>Aspergillaceae</taxon>
        <taxon>Penicillium</taxon>
    </lineage>
</organism>
<dbReference type="AlphaFoldDB" id="A0A9W9NLQ9"/>
<evidence type="ECO:0000313" key="2">
    <source>
        <dbReference type="EMBL" id="KAJ5221003.1"/>
    </source>
</evidence>
<keyword evidence="3" id="KW-1185">Reference proteome</keyword>
<proteinExistence type="predicted"/>
<dbReference type="OrthoDB" id="4965949at2759"/>
<feature type="chain" id="PRO_5040926829" evidence="1">
    <location>
        <begin position="19"/>
        <end position="160"/>
    </location>
</feature>
<reference evidence="2" key="1">
    <citation type="submission" date="2022-11" db="EMBL/GenBank/DDBJ databases">
        <authorList>
            <person name="Petersen C."/>
        </authorList>
    </citation>
    <scope>NUCLEOTIDE SEQUENCE</scope>
    <source>
        <strain evidence="2">IBT 23319</strain>
    </source>
</reference>
<accession>A0A9W9NLQ9</accession>
<name>A0A9W9NLQ9_PENCI</name>
<evidence type="ECO:0000256" key="1">
    <source>
        <dbReference type="SAM" id="SignalP"/>
    </source>
</evidence>
<dbReference type="EMBL" id="JAPQKT010000009">
    <property type="protein sequence ID" value="KAJ5221003.1"/>
    <property type="molecule type" value="Genomic_DNA"/>
</dbReference>
<protein>
    <submittedName>
        <fullName evidence="2">Uncharacterized protein</fullName>
    </submittedName>
</protein>
<dbReference type="GeneID" id="81387962"/>
<dbReference type="Proteomes" id="UP001147733">
    <property type="component" value="Unassembled WGS sequence"/>
</dbReference>
<dbReference type="RefSeq" id="XP_056495926.1">
    <property type="nucleotide sequence ID" value="XM_056648795.1"/>
</dbReference>
<feature type="signal peptide" evidence="1">
    <location>
        <begin position="1"/>
        <end position="18"/>
    </location>
</feature>
<keyword evidence="1" id="KW-0732">Signal</keyword>